<accession>A0A0N4U517</accession>
<evidence type="ECO:0000313" key="4">
    <source>
        <dbReference type="WBParaSite" id="DME_0000191801-mRNA-1"/>
    </source>
</evidence>
<name>A0A0N4U517_DRAME</name>
<protein>
    <submittedName>
        <fullName evidence="1 4">Uncharacterized protein</fullName>
    </submittedName>
</protein>
<dbReference type="Proteomes" id="UP000274756">
    <property type="component" value="Unassembled WGS sequence"/>
</dbReference>
<reference evidence="4" key="1">
    <citation type="submission" date="2016-04" db="UniProtKB">
        <authorList>
            <consortium name="WormBaseParasite"/>
        </authorList>
    </citation>
    <scope>IDENTIFICATION</scope>
</reference>
<evidence type="ECO:0000313" key="1">
    <source>
        <dbReference type="EMBL" id="VDN56305.1"/>
    </source>
</evidence>
<dbReference type="Proteomes" id="UP000038040">
    <property type="component" value="Unplaced"/>
</dbReference>
<keyword evidence="3" id="KW-1185">Reference proteome</keyword>
<dbReference type="AlphaFoldDB" id="A0A0N4U517"/>
<evidence type="ECO:0000313" key="2">
    <source>
        <dbReference type="Proteomes" id="UP000038040"/>
    </source>
</evidence>
<dbReference type="WBParaSite" id="DME_0000191801-mRNA-1">
    <property type="protein sequence ID" value="DME_0000191801-mRNA-1"/>
    <property type="gene ID" value="DME_0000191801"/>
</dbReference>
<organism evidence="2 4">
    <name type="scientific">Dracunculus medinensis</name>
    <name type="common">Guinea worm</name>
    <dbReference type="NCBI Taxonomy" id="318479"/>
    <lineage>
        <taxon>Eukaryota</taxon>
        <taxon>Metazoa</taxon>
        <taxon>Ecdysozoa</taxon>
        <taxon>Nematoda</taxon>
        <taxon>Chromadorea</taxon>
        <taxon>Rhabditida</taxon>
        <taxon>Spirurina</taxon>
        <taxon>Dracunculoidea</taxon>
        <taxon>Dracunculidae</taxon>
        <taxon>Dracunculus</taxon>
    </lineage>
</organism>
<proteinExistence type="predicted"/>
<gene>
    <name evidence="1" type="ORF">DME_LOCUS6278</name>
</gene>
<sequence length="166" mass="18693">MSDSSLLRRISQNYSDTAAISQLYVNCCNGNSATFSASKSCETSSSPRRKLLKSWRNTKRHFSLAGILNRTIHYGGSPRRSMPCNGANEYEHFWPSSLSEKIVYGNSSLSSAEQTKRVTVIDRPGQEKAHYTGNKSRYRAESPSKQLVSLLKLPVLQQFNSNFYNK</sequence>
<dbReference type="EMBL" id="UYYG01001155">
    <property type="protein sequence ID" value="VDN56305.1"/>
    <property type="molecule type" value="Genomic_DNA"/>
</dbReference>
<evidence type="ECO:0000313" key="3">
    <source>
        <dbReference type="Proteomes" id="UP000274756"/>
    </source>
</evidence>
<dbReference type="OrthoDB" id="5877188at2759"/>
<reference evidence="1 3" key="2">
    <citation type="submission" date="2018-11" db="EMBL/GenBank/DDBJ databases">
        <authorList>
            <consortium name="Pathogen Informatics"/>
        </authorList>
    </citation>
    <scope>NUCLEOTIDE SEQUENCE [LARGE SCALE GENOMIC DNA]</scope>
</reference>